<keyword evidence="4" id="KW-0411">Iron-sulfur</keyword>
<evidence type="ECO:0000256" key="4">
    <source>
        <dbReference type="ARBA" id="ARBA00023014"/>
    </source>
</evidence>
<accession>A0A848HBM6</accession>
<dbReference type="GO" id="GO:0046872">
    <property type="term" value="F:metal ion binding"/>
    <property type="evidence" value="ECO:0007669"/>
    <property type="project" value="UniProtKB-KW"/>
</dbReference>
<keyword evidence="3" id="KW-0408">Iron</keyword>
<dbReference type="Proteomes" id="UP000541185">
    <property type="component" value="Unassembled WGS sequence"/>
</dbReference>
<keyword evidence="9" id="KW-1185">Reference proteome</keyword>
<evidence type="ECO:0000256" key="6">
    <source>
        <dbReference type="ARBA" id="ARBA00038001"/>
    </source>
</evidence>
<comment type="caution">
    <text evidence="8">The sequence shown here is derived from an EMBL/GenBank/DDBJ whole genome shotgun (WGS) entry which is preliminary data.</text>
</comment>
<organism evidence="8 9">
    <name type="scientific">Ramlibacter agri</name>
    <dbReference type="NCBI Taxonomy" id="2728837"/>
    <lineage>
        <taxon>Bacteria</taxon>
        <taxon>Pseudomonadati</taxon>
        <taxon>Pseudomonadota</taxon>
        <taxon>Betaproteobacteria</taxon>
        <taxon>Burkholderiales</taxon>
        <taxon>Comamonadaceae</taxon>
        <taxon>Ramlibacter</taxon>
    </lineage>
</organism>
<dbReference type="RefSeq" id="WP_169422124.1">
    <property type="nucleotide sequence ID" value="NZ_JABBFX010000003.1"/>
</dbReference>
<dbReference type="PANTHER" id="PTHR21496:SF0">
    <property type="entry name" value="RIESKE DOMAIN-CONTAINING PROTEIN"/>
    <property type="match status" value="1"/>
</dbReference>
<dbReference type="Pfam" id="PF00355">
    <property type="entry name" value="Rieske"/>
    <property type="match status" value="1"/>
</dbReference>
<dbReference type="InterPro" id="IPR036922">
    <property type="entry name" value="Rieske_2Fe-2S_sf"/>
</dbReference>
<evidence type="ECO:0000256" key="5">
    <source>
        <dbReference type="ARBA" id="ARBA00034078"/>
    </source>
</evidence>
<evidence type="ECO:0000313" key="9">
    <source>
        <dbReference type="Proteomes" id="UP000541185"/>
    </source>
</evidence>
<evidence type="ECO:0000313" key="8">
    <source>
        <dbReference type="EMBL" id="NML47867.1"/>
    </source>
</evidence>
<keyword evidence="2" id="KW-0479">Metal-binding</keyword>
<dbReference type="Gene3D" id="2.102.10.10">
    <property type="entry name" value="Rieske [2Fe-2S] iron-sulphur domain"/>
    <property type="match status" value="1"/>
</dbReference>
<proteinExistence type="inferred from homology"/>
<dbReference type="GO" id="GO:0051537">
    <property type="term" value="F:2 iron, 2 sulfur cluster binding"/>
    <property type="evidence" value="ECO:0007669"/>
    <property type="project" value="UniProtKB-KW"/>
</dbReference>
<sequence>MAQLKVAASQSLAEGEPVSVTVQGQPIMLVRWEGKPYALGDICTHQYALLSDGFFADGCIECPLHQATFDVRTGVPQCGPATVPARRFEVSEADGEVFLEFERESVA</sequence>
<dbReference type="AlphaFoldDB" id="A0A848HBM6"/>
<evidence type="ECO:0000259" key="7">
    <source>
        <dbReference type="PROSITE" id="PS51296"/>
    </source>
</evidence>
<dbReference type="CDD" id="cd03528">
    <property type="entry name" value="Rieske_RO_ferredoxin"/>
    <property type="match status" value="1"/>
</dbReference>
<keyword evidence="1" id="KW-0001">2Fe-2S</keyword>
<gene>
    <name evidence="8" type="ORF">HHL11_29225</name>
</gene>
<evidence type="ECO:0000256" key="2">
    <source>
        <dbReference type="ARBA" id="ARBA00022723"/>
    </source>
</evidence>
<feature type="domain" description="Rieske" evidence="7">
    <location>
        <begin position="4"/>
        <end position="99"/>
    </location>
</feature>
<dbReference type="EMBL" id="JABBFX010000003">
    <property type="protein sequence ID" value="NML47867.1"/>
    <property type="molecule type" value="Genomic_DNA"/>
</dbReference>
<dbReference type="InterPro" id="IPR017941">
    <property type="entry name" value="Rieske_2Fe-2S"/>
</dbReference>
<dbReference type="SUPFAM" id="SSF50022">
    <property type="entry name" value="ISP domain"/>
    <property type="match status" value="1"/>
</dbReference>
<comment type="cofactor">
    <cofactor evidence="5">
        <name>[2Fe-2S] cluster</name>
        <dbReference type="ChEBI" id="CHEBI:190135"/>
    </cofactor>
</comment>
<reference evidence="8 9" key="1">
    <citation type="submission" date="2020-04" db="EMBL/GenBank/DDBJ databases">
        <title>Ramlibacter sp. G-1-2-2 isolated from soil.</title>
        <authorList>
            <person name="Dahal R.H."/>
        </authorList>
    </citation>
    <scope>NUCLEOTIDE SEQUENCE [LARGE SCALE GENOMIC DNA]</scope>
    <source>
        <strain evidence="8 9">G-1-2-2</strain>
    </source>
</reference>
<dbReference type="PROSITE" id="PS51296">
    <property type="entry name" value="RIESKE"/>
    <property type="match status" value="1"/>
</dbReference>
<protein>
    <submittedName>
        <fullName evidence="8">Non-heme iron oxygenase ferredoxin subunit</fullName>
    </submittedName>
</protein>
<name>A0A848HBM6_9BURK</name>
<comment type="similarity">
    <text evidence="6">Belongs to the bacterial ring-hydroxylating dioxygenase ferredoxin component family.</text>
</comment>
<evidence type="ECO:0000256" key="3">
    <source>
        <dbReference type="ARBA" id="ARBA00023004"/>
    </source>
</evidence>
<dbReference type="PANTHER" id="PTHR21496">
    <property type="entry name" value="FERREDOXIN-RELATED"/>
    <property type="match status" value="1"/>
</dbReference>
<evidence type="ECO:0000256" key="1">
    <source>
        <dbReference type="ARBA" id="ARBA00022714"/>
    </source>
</evidence>